<keyword evidence="2 7" id="KW-0812">Transmembrane</keyword>
<protein>
    <submittedName>
        <fullName evidence="8">Uncharacterized protein</fullName>
    </submittedName>
</protein>
<gene>
    <name evidence="8" type="ORF">BACPEC_00720</name>
</gene>
<keyword evidence="9" id="KW-1185">Reference proteome</keyword>
<dbReference type="PANTHER" id="PTHR30518">
    <property type="entry name" value="ENDOLYTIC MUREIN TRANSGLYCOSYLASE"/>
    <property type="match status" value="1"/>
</dbReference>
<organism evidence="8 9">
    <name type="scientific">[Bacteroides] pectinophilus ATCC 43243</name>
    <dbReference type="NCBI Taxonomy" id="483218"/>
    <lineage>
        <taxon>Bacteria</taxon>
        <taxon>Bacillati</taxon>
        <taxon>Bacillota</taxon>
        <taxon>Clostridia</taxon>
        <taxon>Eubacteriales</taxon>
    </lineage>
</organism>
<evidence type="ECO:0000256" key="2">
    <source>
        <dbReference type="ARBA" id="ARBA00022692"/>
    </source>
</evidence>
<accession>B7APW4</accession>
<evidence type="ECO:0000256" key="4">
    <source>
        <dbReference type="ARBA" id="ARBA00023136"/>
    </source>
</evidence>
<dbReference type="GO" id="GO:0071555">
    <property type="term" value="P:cell wall organization"/>
    <property type="evidence" value="ECO:0007669"/>
    <property type="project" value="UniProtKB-KW"/>
</dbReference>
<dbReference type="InterPro" id="IPR003770">
    <property type="entry name" value="MLTG-like"/>
</dbReference>
<reference evidence="8 9" key="1">
    <citation type="submission" date="2008-11" db="EMBL/GenBank/DDBJ databases">
        <title>Draft genome sequence of Bacteroides pectinophilus (ATCC 43243).</title>
        <authorList>
            <person name="Sudarsanam P."/>
            <person name="Ley R."/>
            <person name="Guruge J."/>
            <person name="Turnbaugh P.J."/>
            <person name="Mahowald M."/>
            <person name="Liep D."/>
            <person name="Gordon J."/>
        </authorList>
    </citation>
    <scope>NUCLEOTIDE SEQUENCE [LARGE SCALE GENOMIC DNA]</scope>
    <source>
        <strain evidence="8 9">ATCC 43243</strain>
    </source>
</reference>
<feature type="transmembrane region" description="Helical" evidence="7">
    <location>
        <begin position="6"/>
        <end position="29"/>
    </location>
</feature>
<dbReference type="Gene3D" id="3.30.1490.480">
    <property type="entry name" value="Endolytic murein transglycosylase"/>
    <property type="match status" value="1"/>
</dbReference>
<dbReference type="PANTHER" id="PTHR30518:SF2">
    <property type="entry name" value="ENDOLYTIC MUREIN TRANSGLYCOSYLASE"/>
    <property type="match status" value="1"/>
</dbReference>
<evidence type="ECO:0000256" key="1">
    <source>
        <dbReference type="ARBA" id="ARBA00022475"/>
    </source>
</evidence>
<name>B7APW4_9FIRM</name>
<keyword evidence="5" id="KW-0456">Lyase</keyword>
<dbReference type="EMBL" id="ABVQ01000035">
    <property type="protein sequence ID" value="EEC57736.1"/>
    <property type="molecule type" value="Genomic_DNA"/>
</dbReference>
<comment type="caution">
    <text evidence="8">The sequence shown here is derived from an EMBL/GenBank/DDBJ whole genome shotgun (WGS) entry which is preliminary data.</text>
</comment>
<dbReference type="eggNOG" id="COG1559">
    <property type="taxonomic scope" value="Bacteria"/>
</dbReference>
<reference evidence="8 9" key="2">
    <citation type="submission" date="2008-11" db="EMBL/GenBank/DDBJ databases">
        <authorList>
            <person name="Fulton L."/>
            <person name="Clifton S."/>
            <person name="Fulton B."/>
            <person name="Xu J."/>
            <person name="Minx P."/>
            <person name="Pepin K.H."/>
            <person name="Johnson M."/>
            <person name="Bhonagiri V."/>
            <person name="Nash W.E."/>
            <person name="Mardis E.R."/>
            <person name="Wilson R.K."/>
        </authorList>
    </citation>
    <scope>NUCLEOTIDE SEQUENCE [LARGE SCALE GENOMIC DNA]</scope>
    <source>
        <strain evidence="8 9">ATCC 43243</strain>
    </source>
</reference>
<keyword evidence="1" id="KW-1003">Cell membrane</keyword>
<evidence type="ECO:0000256" key="6">
    <source>
        <dbReference type="ARBA" id="ARBA00023316"/>
    </source>
</evidence>
<sequence>MEDKNVRFGIGVIVNIIVVIIAVVLIYFIGAKGFAFGAKVFDEQSVDTQENARQVEVTIPVNITDSRLTDILYDRGLIEDKLIFKAQLALSEYKGKCKAGTYTVDTSMKPTQILAVLCGGSTDTEGTDGGTQ</sequence>
<dbReference type="STRING" id="483218.BACPEC_00720"/>
<evidence type="ECO:0000256" key="7">
    <source>
        <dbReference type="SAM" id="Phobius"/>
    </source>
</evidence>
<evidence type="ECO:0000256" key="5">
    <source>
        <dbReference type="ARBA" id="ARBA00023239"/>
    </source>
</evidence>
<evidence type="ECO:0000256" key="3">
    <source>
        <dbReference type="ARBA" id="ARBA00022989"/>
    </source>
</evidence>
<dbReference type="GO" id="GO:0016829">
    <property type="term" value="F:lyase activity"/>
    <property type="evidence" value="ECO:0007669"/>
    <property type="project" value="UniProtKB-KW"/>
</dbReference>
<evidence type="ECO:0000313" key="8">
    <source>
        <dbReference type="EMBL" id="EEC57736.1"/>
    </source>
</evidence>
<proteinExistence type="predicted"/>
<keyword evidence="4 7" id="KW-0472">Membrane</keyword>
<dbReference type="Proteomes" id="UP000003136">
    <property type="component" value="Unassembled WGS sequence"/>
</dbReference>
<dbReference type="HOGENOM" id="CLU_102866_1_1_9"/>
<evidence type="ECO:0000313" key="9">
    <source>
        <dbReference type="Proteomes" id="UP000003136"/>
    </source>
</evidence>
<keyword evidence="3 7" id="KW-1133">Transmembrane helix</keyword>
<keyword evidence="6" id="KW-0961">Cell wall biogenesis/degradation</keyword>
<dbReference type="AlphaFoldDB" id="B7APW4"/>